<feature type="transmembrane region" description="Helical" evidence="1">
    <location>
        <begin position="63"/>
        <end position="80"/>
    </location>
</feature>
<dbReference type="AlphaFoldDB" id="A0A443HK55"/>
<dbReference type="GeneID" id="39594332"/>
<evidence type="ECO:0000256" key="1">
    <source>
        <dbReference type="SAM" id="Phobius"/>
    </source>
</evidence>
<evidence type="ECO:0000313" key="3">
    <source>
        <dbReference type="Proteomes" id="UP000283841"/>
    </source>
</evidence>
<keyword evidence="1" id="KW-0812">Transmembrane</keyword>
<keyword evidence="3" id="KW-1185">Reference proteome</keyword>
<protein>
    <submittedName>
        <fullName evidence="2">Uncharacterized protein</fullName>
    </submittedName>
</protein>
<keyword evidence="1" id="KW-0472">Membrane</keyword>
<feature type="transmembrane region" description="Helical" evidence="1">
    <location>
        <begin position="86"/>
        <end position="111"/>
    </location>
</feature>
<dbReference type="Proteomes" id="UP000283841">
    <property type="component" value="Unassembled WGS sequence"/>
</dbReference>
<accession>A0A443HK55</accession>
<organism evidence="2 3">
    <name type="scientific">Byssochlamys spectabilis</name>
    <name type="common">Paecilomyces variotii</name>
    <dbReference type="NCBI Taxonomy" id="264951"/>
    <lineage>
        <taxon>Eukaryota</taxon>
        <taxon>Fungi</taxon>
        <taxon>Dikarya</taxon>
        <taxon>Ascomycota</taxon>
        <taxon>Pezizomycotina</taxon>
        <taxon>Eurotiomycetes</taxon>
        <taxon>Eurotiomycetidae</taxon>
        <taxon>Eurotiales</taxon>
        <taxon>Thermoascaceae</taxon>
        <taxon>Paecilomyces</taxon>
    </lineage>
</organism>
<gene>
    <name evidence="2" type="ORF">C8Q69DRAFT_104570</name>
</gene>
<comment type="caution">
    <text evidence="2">The sequence shown here is derived from an EMBL/GenBank/DDBJ whole genome shotgun (WGS) entry which is preliminary data.</text>
</comment>
<name>A0A443HK55_BYSSP</name>
<dbReference type="RefSeq" id="XP_028481800.1">
    <property type="nucleotide sequence ID" value="XM_028625055.1"/>
</dbReference>
<dbReference type="EMBL" id="RCNU01000014">
    <property type="protein sequence ID" value="RWQ92155.1"/>
    <property type="molecule type" value="Genomic_DNA"/>
</dbReference>
<dbReference type="VEuPathDB" id="FungiDB:C8Q69DRAFT_104570"/>
<sequence length="129" mass="15238">MRSSRSQHFSFNVSFSYIHPFFRTAHADHAPFLLLLRLLHSYEDAYLLWGPGFIPTVCHIHDFPLLLPVAIFLVYINLSSCHLDPLISFLFLPLFGYVFPAGFMLFFSIWYEMMRDSRRTVEKRCMPRS</sequence>
<keyword evidence="1" id="KW-1133">Transmembrane helix</keyword>
<proteinExistence type="predicted"/>
<evidence type="ECO:0000313" key="2">
    <source>
        <dbReference type="EMBL" id="RWQ92155.1"/>
    </source>
</evidence>
<reference evidence="2 3" key="1">
    <citation type="journal article" date="2018" name="Front. Microbiol.">
        <title>Genomic and genetic insights into a cosmopolitan fungus, Paecilomyces variotii (Eurotiales).</title>
        <authorList>
            <person name="Urquhart A.S."/>
            <person name="Mondo S.J."/>
            <person name="Makela M.R."/>
            <person name="Hane J.K."/>
            <person name="Wiebenga A."/>
            <person name="He G."/>
            <person name="Mihaltcheva S."/>
            <person name="Pangilinan J."/>
            <person name="Lipzen A."/>
            <person name="Barry K."/>
            <person name="de Vries R.P."/>
            <person name="Grigoriev I.V."/>
            <person name="Idnurm A."/>
        </authorList>
    </citation>
    <scope>NUCLEOTIDE SEQUENCE [LARGE SCALE GENOMIC DNA]</scope>
    <source>
        <strain evidence="2 3">CBS 101075</strain>
    </source>
</reference>